<reference evidence="2" key="1">
    <citation type="submission" date="2013-03" db="EMBL/GenBank/DDBJ databases">
        <title>The Genome Sequence of Anopheles christyi ACHKN1017.</title>
        <authorList>
            <consortium name="The Broad Institute Genomics Platform"/>
            <person name="Neafsey D.E."/>
            <person name="Besansky N."/>
            <person name="Walker B."/>
            <person name="Young S.K."/>
            <person name="Zeng Q."/>
            <person name="Gargeya S."/>
            <person name="Fitzgerald M."/>
            <person name="Haas B."/>
            <person name="Abouelleil A."/>
            <person name="Allen A.W."/>
            <person name="Alvarado L."/>
            <person name="Arachchi H.M."/>
            <person name="Berlin A.M."/>
            <person name="Chapman S.B."/>
            <person name="Gainer-Dewar J."/>
            <person name="Goldberg J."/>
            <person name="Griggs A."/>
            <person name="Gujja S."/>
            <person name="Hansen M."/>
            <person name="Howarth C."/>
            <person name="Imamovic A."/>
            <person name="Ireland A."/>
            <person name="Larimer J."/>
            <person name="McCowan C."/>
            <person name="Murphy C."/>
            <person name="Pearson M."/>
            <person name="Poon T.W."/>
            <person name="Priest M."/>
            <person name="Roberts A."/>
            <person name="Saif S."/>
            <person name="Shea T."/>
            <person name="Sisk P."/>
            <person name="Sykes S."/>
            <person name="Wortman J."/>
            <person name="Nusbaum C."/>
            <person name="Birren B."/>
        </authorList>
    </citation>
    <scope>NUCLEOTIDE SEQUENCE [LARGE SCALE GENOMIC DNA]</scope>
    <source>
        <strain evidence="2">ACHKN1017</strain>
    </source>
</reference>
<dbReference type="AlphaFoldDB" id="A0A182K0G3"/>
<evidence type="ECO:0000313" key="1">
    <source>
        <dbReference type="EnsemblMetazoa" id="ACHR004245-PA"/>
    </source>
</evidence>
<dbReference type="VEuPathDB" id="VectorBase:ACHR004245"/>
<proteinExistence type="predicted"/>
<evidence type="ECO:0000313" key="2">
    <source>
        <dbReference type="Proteomes" id="UP000075881"/>
    </source>
</evidence>
<keyword evidence="2" id="KW-1185">Reference proteome</keyword>
<dbReference type="Proteomes" id="UP000075881">
    <property type="component" value="Unassembled WGS sequence"/>
</dbReference>
<dbReference type="EnsemblMetazoa" id="ACHR004245-RA">
    <property type="protein sequence ID" value="ACHR004245-PA"/>
    <property type="gene ID" value="ACHR004245"/>
</dbReference>
<reference evidence="1" key="2">
    <citation type="submission" date="2020-05" db="UniProtKB">
        <authorList>
            <consortium name="EnsemblMetazoa"/>
        </authorList>
    </citation>
    <scope>IDENTIFICATION</scope>
    <source>
        <strain evidence="1">ACHKN1017</strain>
    </source>
</reference>
<protein>
    <submittedName>
        <fullName evidence="1">Uncharacterized protein</fullName>
    </submittedName>
</protein>
<organism evidence="1 2">
    <name type="scientific">Anopheles christyi</name>
    <dbReference type="NCBI Taxonomy" id="43041"/>
    <lineage>
        <taxon>Eukaryota</taxon>
        <taxon>Metazoa</taxon>
        <taxon>Ecdysozoa</taxon>
        <taxon>Arthropoda</taxon>
        <taxon>Hexapoda</taxon>
        <taxon>Insecta</taxon>
        <taxon>Pterygota</taxon>
        <taxon>Neoptera</taxon>
        <taxon>Endopterygota</taxon>
        <taxon>Diptera</taxon>
        <taxon>Nematocera</taxon>
        <taxon>Culicoidea</taxon>
        <taxon>Culicidae</taxon>
        <taxon>Anophelinae</taxon>
        <taxon>Anopheles</taxon>
    </lineage>
</organism>
<accession>A0A182K0G3</accession>
<sequence length="124" mass="14082">MTLIPDRLFGGEFELLQSVLALGNPLTCGTLEKHRKYIKLGIVIPQWMTRRAEFCSTGSIFAINPAQRLISSCNKCHHIGKQSIRDRATAVQVLPRRWPALTLRMSNNPMAFPSLEPYVQQILY</sequence>
<name>A0A182K0G3_9DIPT</name>